<dbReference type="PANTHER" id="PTHR34139">
    <property type="entry name" value="UPF0331 PROTEIN MJ0127"/>
    <property type="match status" value="1"/>
</dbReference>
<accession>D6GWI6</accession>
<evidence type="ECO:0000313" key="7">
    <source>
        <dbReference type="EMBL" id="EFD92420.1"/>
    </source>
</evidence>
<protein>
    <recommendedName>
        <fullName evidence="9">DUF86 domain-containing protein</fullName>
    </recommendedName>
</protein>
<gene>
    <name evidence="7" type="ORF">BJBARM5_0863</name>
</gene>
<evidence type="ECO:0000256" key="6">
    <source>
        <dbReference type="ARBA" id="ARBA00024207"/>
    </source>
</evidence>
<keyword evidence="2" id="KW-1277">Toxin-antitoxin system</keyword>
<name>D6GWI6_PARA5</name>
<dbReference type="InterPro" id="IPR037038">
    <property type="entry name" value="HepT-like_sf"/>
</dbReference>
<organism evidence="7 8">
    <name type="scientific">Candidatus Parvarchaeum acidophilus ARMAN-5</name>
    <dbReference type="NCBI Taxonomy" id="662762"/>
    <lineage>
        <taxon>Archaea</taxon>
        <taxon>Candidatus Parvarchaeota</taxon>
        <taxon>Candidatus Parvarchaeum</taxon>
    </lineage>
</organism>
<dbReference type="Gene3D" id="1.20.120.580">
    <property type="entry name" value="bsu32300-like"/>
    <property type="match status" value="1"/>
</dbReference>
<evidence type="ECO:0008006" key="9">
    <source>
        <dbReference type="Google" id="ProtNLM"/>
    </source>
</evidence>
<evidence type="ECO:0000256" key="1">
    <source>
        <dbReference type="ARBA" id="ARBA00022553"/>
    </source>
</evidence>
<dbReference type="Pfam" id="PF01934">
    <property type="entry name" value="HepT-like"/>
    <property type="match status" value="1"/>
</dbReference>
<dbReference type="Proteomes" id="UP000009376">
    <property type="component" value="Unassembled WGS sequence"/>
</dbReference>
<dbReference type="GO" id="GO:0004540">
    <property type="term" value="F:RNA nuclease activity"/>
    <property type="evidence" value="ECO:0007669"/>
    <property type="project" value="InterPro"/>
</dbReference>
<dbReference type="AlphaFoldDB" id="D6GWI6"/>
<keyword evidence="4" id="KW-0547">Nucleotide-binding</keyword>
<dbReference type="PANTHER" id="PTHR34139:SF1">
    <property type="entry name" value="RNASE MJ1380-RELATED"/>
    <property type="match status" value="1"/>
</dbReference>
<evidence type="ECO:0000256" key="2">
    <source>
        <dbReference type="ARBA" id="ARBA00022649"/>
    </source>
</evidence>
<keyword evidence="1" id="KW-0597">Phosphoprotein</keyword>
<dbReference type="GO" id="GO:0000166">
    <property type="term" value="F:nucleotide binding"/>
    <property type="evidence" value="ECO:0007669"/>
    <property type="project" value="UniProtKB-KW"/>
</dbReference>
<dbReference type="InterPro" id="IPR008201">
    <property type="entry name" value="HepT-like"/>
</dbReference>
<sequence length="113" mass="13117">MRLGQDKVLLNDILSAIEWIEKHTEDISEEEFKKNDVLAYAVIKNIEIMGEASAGLSEEIKSKNPQVEWREIKDMRNILVHAYSKINLDILWDTLVNKLPKLKEQIINIMLEA</sequence>
<evidence type="ECO:0000256" key="4">
    <source>
        <dbReference type="ARBA" id="ARBA00022741"/>
    </source>
</evidence>
<dbReference type="InterPro" id="IPR051813">
    <property type="entry name" value="HepT_RNase_toxin"/>
</dbReference>
<evidence type="ECO:0000256" key="5">
    <source>
        <dbReference type="ARBA" id="ARBA00022801"/>
    </source>
</evidence>
<evidence type="ECO:0000256" key="3">
    <source>
        <dbReference type="ARBA" id="ARBA00022722"/>
    </source>
</evidence>
<dbReference type="GO" id="GO:0110001">
    <property type="term" value="C:toxin-antitoxin complex"/>
    <property type="evidence" value="ECO:0007669"/>
    <property type="project" value="InterPro"/>
</dbReference>
<dbReference type="EMBL" id="GG745598">
    <property type="protein sequence ID" value="EFD92420.1"/>
    <property type="molecule type" value="Genomic_DNA"/>
</dbReference>
<keyword evidence="3" id="KW-0540">Nuclease</keyword>
<dbReference type="GO" id="GO:0016787">
    <property type="term" value="F:hydrolase activity"/>
    <property type="evidence" value="ECO:0007669"/>
    <property type="project" value="UniProtKB-KW"/>
</dbReference>
<evidence type="ECO:0000313" key="8">
    <source>
        <dbReference type="Proteomes" id="UP000009376"/>
    </source>
</evidence>
<proteinExistence type="inferred from homology"/>
<comment type="similarity">
    <text evidence="6">Belongs to the HepT RNase toxin family.</text>
</comment>
<keyword evidence="5" id="KW-0378">Hydrolase</keyword>
<reference evidence="8" key="1">
    <citation type="journal article" date="2010" name="Proc. Natl. Acad. Sci. U.S.A.">
        <title>Enigmatic, ultrasmall, uncultivated Archaea.</title>
        <authorList>
            <person name="Baker B.J."/>
            <person name="Comolli L.R."/>
            <person name="Dick G.J."/>
            <person name="Hauser L.J."/>
            <person name="Hyatt D."/>
            <person name="Dill B.D."/>
            <person name="Land M.L."/>
            <person name="Verberkmoes N.C."/>
            <person name="Hettich R.L."/>
            <person name="Banfield J.F."/>
        </authorList>
    </citation>
    <scope>NUCLEOTIDE SEQUENCE [LARGE SCALE GENOMIC DNA]</scope>
</reference>